<evidence type="ECO:0000313" key="2">
    <source>
        <dbReference type="Proteomes" id="UP000887116"/>
    </source>
</evidence>
<dbReference type="OrthoDB" id="10548985at2759"/>
<sequence>MVEYRIPNIERAKYFHRRNIPICYRRNIPITLFSIEQGNRVTKRTCLPSSCWLASWHAPWQCILTDMSLDIPTAMIIWDITTWTMTSTMSTIMTSIMTSRNKDNGR</sequence>
<keyword evidence="2" id="KW-1185">Reference proteome</keyword>
<dbReference type="AlphaFoldDB" id="A0A8X6JAS0"/>
<comment type="caution">
    <text evidence="1">The sequence shown here is derived from an EMBL/GenBank/DDBJ whole genome shotgun (WGS) entry which is preliminary data.</text>
</comment>
<protein>
    <submittedName>
        <fullName evidence="1">Uncharacterized protein</fullName>
    </submittedName>
</protein>
<evidence type="ECO:0000313" key="1">
    <source>
        <dbReference type="EMBL" id="GFQ99300.1"/>
    </source>
</evidence>
<reference evidence="1" key="1">
    <citation type="submission" date="2020-07" db="EMBL/GenBank/DDBJ databases">
        <title>Multicomponent nature underlies the extraordinary mechanical properties of spider dragline silk.</title>
        <authorList>
            <person name="Kono N."/>
            <person name="Nakamura H."/>
            <person name="Mori M."/>
            <person name="Yoshida Y."/>
            <person name="Ohtoshi R."/>
            <person name="Malay A.D."/>
            <person name="Moran D.A.P."/>
            <person name="Tomita M."/>
            <person name="Numata K."/>
            <person name="Arakawa K."/>
        </authorList>
    </citation>
    <scope>NUCLEOTIDE SEQUENCE</scope>
</reference>
<name>A0A8X6JAS0_TRICU</name>
<organism evidence="1 2">
    <name type="scientific">Trichonephila clavata</name>
    <name type="common">Joro spider</name>
    <name type="synonym">Nephila clavata</name>
    <dbReference type="NCBI Taxonomy" id="2740835"/>
    <lineage>
        <taxon>Eukaryota</taxon>
        <taxon>Metazoa</taxon>
        <taxon>Ecdysozoa</taxon>
        <taxon>Arthropoda</taxon>
        <taxon>Chelicerata</taxon>
        <taxon>Arachnida</taxon>
        <taxon>Araneae</taxon>
        <taxon>Araneomorphae</taxon>
        <taxon>Entelegynae</taxon>
        <taxon>Araneoidea</taxon>
        <taxon>Nephilidae</taxon>
        <taxon>Trichonephila</taxon>
    </lineage>
</organism>
<gene>
    <name evidence="1" type="ORF">TNCT_572371</name>
</gene>
<proteinExistence type="predicted"/>
<accession>A0A8X6JAS0</accession>
<dbReference type="Proteomes" id="UP000887116">
    <property type="component" value="Unassembled WGS sequence"/>
</dbReference>
<dbReference type="EMBL" id="BMAO01015094">
    <property type="protein sequence ID" value="GFQ99300.1"/>
    <property type="molecule type" value="Genomic_DNA"/>
</dbReference>